<reference evidence="21" key="1">
    <citation type="submission" date="2025-08" db="UniProtKB">
        <authorList>
            <consortium name="RefSeq"/>
        </authorList>
    </citation>
    <scope>IDENTIFICATION</scope>
    <source>
        <tissue evidence="21">Skeletal muscle</tissue>
    </source>
</reference>
<proteinExistence type="inferred from homology"/>
<dbReference type="GO" id="GO:0003964">
    <property type="term" value="F:RNA-directed DNA polymerase activity"/>
    <property type="evidence" value="ECO:0007669"/>
    <property type="project" value="UniProtKB-KW"/>
</dbReference>
<dbReference type="InterPro" id="IPR002156">
    <property type="entry name" value="RNaseH_domain"/>
</dbReference>
<sequence length="857" mass="97340">MVLKDDTPIWQDQWPLPGEKLDALQNIVEDLLKNGKIEPSNSPYNTPVFVIKKKSGKWRMLQDLRKINAVIVPMGPLQCGLPNPNLIPQNYDLTIIDLKDAFFSIPLCKADRKLFAFTIPVYNHHKPVQRYQWTVLPQGMLNSPTMCQYYIGNILQHFREQYQEIIICHYMDDILLACKKGIEMRQVVTKLLRLFNLNGFQISEEKIQTTSPFAYLGHIIMENASQPVLPELTLPHTCTLVELQKYLGTLNWARPYMGLTTVQLQPLFDLLKGGKQPGDNIQIGENQKECLELISRALNQKWVDRCEEGVPISVAILGTPVLPTGILFQKEKDKLLILEWIHLPNTPKKTISTRDELLAQLIMKLRDRCIARTGREPENIFTPVPLPYWEQYFQMSEHLQMALANYNNAIKYHLPADYRIALIQQVPFRLNTLFSIKPLQNAITVFADGTKKQGACVYREKGKWVTHVTSPQASAQRAELAASILAFQLFFDKPFNLIVDSLYVYNAIVHIFDSYISPTGNLALLAQFIQLKQLIEKRTDFYFVAHIRSHQPFPGMLTEGNNKADEVARNIFHLATPWESHEFFHQNANALRKEFDLTRTEASAIIQQCPTCSKQGHNLPMGVNPRGLQRNEIWQMDITQHPPFAPWKYIHVTVDTCSGFIFATVQRGETNKHVINHCIRSFAVLGTPKELKTDNGPAYVSSNFAQFCKKFSVTHKFGIPYNSQGQGIVERANLTIKLMLEKQKEGGNGPPSLPSIQTQLAKTIYTINFKNLTGCPNPTSAAERHFSPGVVSSTPPLVLYRTPPDPTWKGPAELLTWGRGYAAVKGPDNKPLWVPARGIKPFHPPVIKSEQPKSDDI</sequence>
<dbReference type="Pfam" id="PF02022">
    <property type="entry name" value="Integrase_Zn"/>
    <property type="match status" value="1"/>
</dbReference>
<keyword evidence="8" id="KW-0862">Zinc</keyword>
<dbReference type="InterPro" id="IPR043128">
    <property type="entry name" value="Rev_trsase/Diguanyl_cyclase"/>
</dbReference>
<evidence type="ECO:0000256" key="13">
    <source>
        <dbReference type="PROSITE-ProRule" id="PRU00450"/>
    </source>
</evidence>
<dbReference type="Gene3D" id="3.10.10.10">
    <property type="entry name" value="HIV Type 1 Reverse Transcriptase, subunit A, domain 1"/>
    <property type="match status" value="1"/>
</dbReference>
<keyword evidence="10" id="KW-0695">RNA-directed DNA polymerase</keyword>
<dbReference type="OrthoDB" id="9048509at2759"/>
<evidence type="ECO:0000259" key="19">
    <source>
        <dbReference type="PROSITE" id="PS51027"/>
    </source>
</evidence>
<keyword evidence="9" id="KW-0229">DNA integration</keyword>
<gene>
    <name evidence="21" type="primary">LOC106545261</name>
</gene>
<keyword evidence="11" id="KW-0238">DNA-binding</keyword>
<evidence type="ECO:0000259" key="18">
    <source>
        <dbReference type="PROSITE" id="PS50994"/>
    </source>
</evidence>
<dbReference type="SUPFAM" id="SSF53098">
    <property type="entry name" value="Ribonuclease H-like"/>
    <property type="match status" value="1"/>
</dbReference>
<dbReference type="PANTHER" id="PTHR41694:SF4">
    <property type="entry name" value="ENDOGENOUS RETROVIRUS GROUP K MEMBER 10 POL PROTEIN-RELATED"/>
    <property type="match status" value="1"/>
</dbReference>
<dbReference type="Pfam" id="PF00078">
    <property type="entry name" value="RVT_1"/>
    <property type="match status" value="1"/>
</dbReference>
<dbReference type="PROSITE" id="PS50994">
    <property type="entry name" value="INTEGRASE"/>
    <property type="match status" value="1"/>
</dbReference>
<dbReference type="GO" id="GO:0003677">
    <property type="term" value="F:DNA binding"/>
    <property type="evidence" value="ECO:0007669"/>
    <property type="project" value="UniProtKB-KW"/>
</dbReference>
<dbReference type="GeneID" id="106545261"/>
<dbReference type="SUPFAM" id="SSF50122">
    <property type="entry name" value="DNA-binding domain of retroviral integrase"/>
    <property type="match status" value="1"/>
</dbReference>
<evidence type="ECO:0000256" key="5">
    <source>
        <dbReference type="ARBA" id="ARBA00022723"/>
    </source>
</evidence>
<evidence type="ECO:0000256" key="1">
    <source>
        <dbReference type="ARBA" id="ARBA00010879"/>
    </source>
</evidence>
<feature type="domain" description="Integrase-type" evidence="19">
    <location>
        <begin position="796"/>
        <end position="844"/>
    </location>
</feature>
<keyword evidence="6" id="KW-0255">Endonuclease</keyword>
<evidence type="ECO:0000259" key="15">
    <source>
        <dbReference type="PROSITE" id="PS50876"/>
    </source>
</evidence>
<keyword evidence="2" id="KW-0808">Transferase</keyword>
<protein>
    <submittedName>
        <fullName evidence="21">Endogenous retrovirus group K member 11 Pol protein-like</fullName>
    </submittedName>
</protein>
<evidence type="ECO:0000256" key="10">
    <source>
        <dbReference type="ARBA" id="ARBA00022918"/>
    </source>
</evidence>
<keyword evidence="4" id="KW-0540">Nuclease</keyword>
<evidence type="ECO:0000313" key="20">
    <source>
        <dbReference type="Proteomes" id="UP000504617"/>
    </source>
</evidence>
<dbReference type="InterPro" id="IPR000477">
    <property type="entry name" value="RT_dom"/>
</dbReference>
<evidence type="ECO:0000259" key="16">
    <source>
        <dbReference type="PROSITE" id="PS50878"/>
    </source>
</evidence>
<evidence type="ECO:0000259" key="17">
    <source>
        <dbReference type="PROSITE" id="PS50879"/>
    </source>
</evidence>
<dbReference type="Gene3D" id="2.30.30.10">
    <property type="entry name" value="Integrase, C-terminal domain superfamily, retroviral"/>
    <property type="match status" value="1"/>
</dbReference>
<comment type="similarity">
    <text evidence="1">Belongs to the beta type-B retroviral polymerase family. HERV class-II K(HML-2) pol subfamily.</text>
</comment>
<dbReference type="InterPro" id="IPR001584">
    <property type="entry name" value="Integrase_cat-core"/>
</dbReference>
<feature type="domain" description="Reverse transcriptase" evidence="16">
    <location>
        <begin position="32"/>
        <end position="220"/>
    </location>
</feature>
<dbReference type="PANTHER" id="PTHR41694">
    <property type="entry name" value="ENDOGENOUS RETROVIRUS GROUP K MEMBER POL PROTEIN"/>
    <property type="match status" value="1"/>
</dbReference>
<evidence type="ECO:0000256" key="4">
    <source>
        <dbReference type="ARBA" id="ARBA00022722"/>
    </source>
</evidence>
<keyword evidence="7" id="KW-0378">Hydrolase</keyword>
<feature type="domain" description="Integrase catalytic" evidence="18">
    <location>
        <begin position="621"/>
        <end position="803"/>
    </location>
</feature>
<evidence type="ECO:0000256" key="12">
    <source>
        <dbReference type="ARBA" id="ARBA00023268"/>
    </source>
</evidence>
<dbReference type="PROSITE" id="PS51027">
    <property type="entry name" value="INTEGRASE_DBD"/>
    <property type="match status" value="1"/>
</dbReference>
<dbReference type="InterPro" id="IPR001037">
    <property type="entry name" value="Integrase_C_retrovir"/>
</dbReference>
<dbReference type="PROSITE" id="PS50879">
    <property type="entry name" value="RNASE_H_1"/>
    <property type="match status" value="1"/>
</dbReference>
<dbReference type="SUPFAM" id="SSF56672">
    <property type="entry name" value="DNA/RNA polymerases"/>
    <property type="match status" value="1"/>
</dbReference>
<accession>A0A6I9Y8N5</accession>
<dbReference type="InterPro" id="IPR017856">
    <property type="entry name" value="Integrase-like_N"/>
</dbReference>
<evidence type="ECO:0000256" key="9">
    <source>
        <dbReference type="ARBA" id="ARBA00022908"/>
    </source>
</evidence>
<feature type="domain" description="RNase H type-1" evidence="17">
    <location>
        <begin position="439"/>
        <end position="573"/>
    </location>
</feature>
<dbReference type="Pfam" id="PF00552">
    <property type="entry name" value="IN_DBD_C"/>
    <property type="match status" value="1"/>
</dbReference>
<dbReference type="Proteomes" id="UP000504617">
    <property type="component" value="Unplaced"/>
</dbReference>
<evidence type="ECO:0000256" key="11">
    <source>
        <dbReference type="ARBA" id="ARBA00023125"/>
    </source>
</evidence>
<dbReference type="Pfam" id="PF00665">
    <property type="entry name" value="rve"/>
    <property type="match status" value="1"/>
</dbReference>
<dbReference type="Pfam" id="PF00075">
    <property type="entry name" value="RNase_H"/>
    <property type="match status" value="1"/>
</dbReference>
<dbReference type="GO" id="GO:0004523">
    <property type="term" value="F:RNA-DNA hybrid ribonuclease activity"/>
    <property type="evidence" value="ECO:0007669"/>
    <property type="project" value="InterPro"/>
</dbReference>
<evidence type="ECO:0000256" key="3">
    <source>
        <dbReference type="ARBA" id="ARBA00022695"/>
    </source>
</evidence>
<dbReference type="InterPro" id="IPR036397">
    <property type="entry name" value="RNaseH_sf"/>
</dbReference>
<organism evidence="20 21">
    <name type="scientific">Thamnophis sirtalis</name>
    <dbReference type="NCBI Taxonomy" id="35019"/>
    <lineage>
        <taxon>Eukaryota</taxon>
        <taxon>Metazoa</taxon>
        <taxon>Chordata</taxon>
        <taxon>Craniata</taxon>
        <taxon>Vertebrata</taxon>
        <taxon>Euteleostomi</taxon>
        <taxon>Lepidosauria</taxon>
        <taxon>Squamata</taxon>
        <taxon>Bifurcata</taxon>
        <taxon>Unidentata</taxon>
        <taxon>Episquamata</taxon>
        <taxon>Toxicofera</taxon>
        <taxon>Serpentes</taxon>
        <taxon>Colubroidea</taxon>
        <taxon>Colubridae</taxon>
        <taxon>Natricinae</taxon>
        <taxon>Thamnophis</taxon>
    </lineage>
</organism>
<dbReference type="GO" id="GO:0008270">
    <property type="term" value="F:zinc ion binding"/>
    <property type="evidence" value="ECO:0007669"/>
    <property type="project" value="UniProtKB-KW"/>
</dbReference>
<dbReference type="InterPro" id="IPR010661">
    <property type="entry name" value="RVT_thumb"/>
</dbReference>
<dbReference type="InterPro" id="IPR003308">
    <property type="entry name" value="Integrase_Zn-bd_dom_N"/>
</dbReference>
<dbReference type="GO" id="GO:0015074">
    <property type="term" value="P:DNA integration"/>
    <property type="evidence" value="ECO:0007669"/>
    <property type="project" value="UniProtKB-KW"/>
</dbReference>
<name>A0A6I9Y8N5_9SAUR</name>
<keyword evidence="12" id="KW-0511">Multifunctional enzyme</keyword>
<feature type="DNA-binding region" description="Integrase-type" evidence="14">
    <location>
        <begin position="796"/>
        <end position="844"/>
    </location>
</feature>
<dbReference type="Gene3D" id="3.30.70.270">
    <property type="match status" value="2"/>
</dbReference>
<dbReference type="AlphaFoldDB" id="A0A6I9Y8N5"/>
<evidence type="ECO:0000256" key="7">
    <source>
        <dbReference type="ARBA" id="ARBA00022801"/>
    </source>
</evidence>
<evidence type="ECO:0000256" key="14">
    <source>
        <dbReference type="PROSITE-ProRule" id="PRU00506"/>
    </source>
</evidence>
<dbReference type="Pfam" id="PF06817">
    <property type="entry name" value="RVT_thumb"/>
    <property type="match status" value="1"/>
</dbReference>
<dbReference type="PROSITE" id="PS50876">
    <property type="entry name" value="ZF_INTEGRASE"/>
    <property type="match status" value="1"/>
</dbReference>
<dbReference type="InterPro" id="IPR012337">
    <property type="entry name" value="RNaseH-like_sf"/>
</dbReference>
<keyword evidence="13" id="KW-0863">Zinc-finger</keyword>
<dbReference type="GO" id="GO:0035613">
    <property type="term" value="F:RNA stem-loop binding"/>
    <property type="evidence" value="ECO:0007669"/>
    <property type="project" value="TreeGrafter"/>
</dbReference>
<dbReference type="RefSeq" id="XP_013917235.1">
    <property type="nucleotide sequence ID" value="XM_014061760.1"/>
</dbReference>
<evidence type="ECO:0000313" key="21">
    <source>
        <dbReference type="RefSeq" id="XP_013917235.1"/>
    </source>
</evidence>
<dbReference type="SUPFAM" id="SSF46919">
    <property type="entry name" value="N-terminal Zn binding domain of HIV integrase"/>
    <property type="match status" value="1"/>
</dbReference>
<dbReference type="Gene3D" id="1.10.10.200">
    <property type="match status" value="1"/>
</dbReference>
<dbReference type="KEGG" id="tsr:106545261"/>
<dbReference type="InterPro" id="IPR043502">
    <property type="entry name" value="DNA/RNA_pol_sf"/>
</dbReference>
<keyword evidence="20" id="KW-1185">Reference proteome</keyword>
<evidence type="ECO:0000256" key="6">
    <source>
        <dbReference type="ARBA" id="ARBA00022759"/>
    </source>
</evidence>
<evidence type="ECO:0000256" key="8">
    <source>
        <dbReference type="ARBA" id="ARBA00022833"/>
    </source>
</evidence>
<evidence type="ECO:0000256" key="2">
    <source>
        <dbReference type="ARBA" id="ARBA00022679"/>
    </source>
</evidence>
<dbReference type="InterPro" id="IPR036862">
    <property type="entry name" value="Integrase_C_dom_sf_retrovir"/>
</dbReference>
<feature type="domain" description="Integrase-type" evidence="15">
    <location>
        <begin position="572"/>
        <end position="613"/>
    </location>
</feature>
<dbReference type="Gene3D" id="3.30.420.10">
    <property type="entry name" value="Ribonuclease H-like superfamily/Ribonuclease H"/>
    <property type="match status" value="2"/>
</dbReference>
<keyword evidence="3" id="KW-0548">Nucleotidyltransferase</keyword>
<keyword evidence="5" id="KW-0479">Metal-binding</keyword>
<dbReference type="PROSITE" id="PS50878">
    <property type="entry name" value="RT_POL"/>
    <property type="match status" value="1"/>
</dbReference>